<evidence type="ECO:0000259" key="1">
    <source>
        <dbReference type="PROSITE" id="PS51186"/>
    </source>
</evidence>
<dbReference type="Proteomes" id="UP000662857">
    <property type="component" value="Chromosome"/>
</dbReference>
<accession>A0A895YEM7</accession>
<keyword evidence="3" id="KW-1185">Reference proteome</keyword>
<proteinExistence type="predicted"/>
<dbReference type="GO" id="GO:0016747">
    <property type="term" value="F:acyltransferase activity, transferring groups other than amino-acyl groups"/>
    <property type="evidence" value="ECO:0007669"/>
    <property type="project" value="InterPro"/>
</dbReference>
<dbReference type="KEGG" id="nhy:JQS43_15110"/>
<dbReference type="Pfam" id="PF00583">
    <property type="entry name" value="Acetyltransf_1"/>
    <property type="match status" value="1"/>
</dbReference>
<dbReference type="SUPFAM" id="SSF55729">
    <property type="entry name" value="Acyl-CoA N-acyltransferases (Nat)"/>
    <property type="match status" value="1"/>
</dbReference>
<protein>
    <submittedName>
        <fullName evidence="2">GNAT family N-acetyltransferase</fullName>
    </submittedName>
</protein>
<evidence type="ECO:0000313" key="3">
    <source>
        <dbReference type="Proteomes" id="UP000662857"/>
    </source>
</evidence>
<dbReference type="EMBL" id="CP070499">
    <property type="protein sequence ID" value="QSB12986.1"/>
    <property type="molecule type" value="Genomic_DNA"/>
</dbReference>
<organism evidence="2 3">
    <name type="scientific">Natronosporangium hydrolyticum</name>
    <dbReference type="NCBI Taxonomy" id="2811111"/>
    <lineage>
        <taxon>Bacteria</taxon>
        <taxon>Bacillati</taxon>
        <taxon>Actinomycetota</taxon>
        <taxon>Actinomycetes</taxon>
        <taxon>Micromonosporales</taxon>
        <taxon>Micromonosporaceae</taxon>
        <taxon>Natronosporangium</taxon>
    </lineage>
</organism>
<dbReference type="PROSITE" id="PS51186">
    <property type="entry name" value="GNAT"/>
    <property type="match status" value="1"/>
</dbReference>
<dbReference type="RefSeq" id="WP_239675043.1">
    <property type="nucleotide sequence ID" value="NZ_CP070499.1"/>
</dbReference>
<dbReference type="Gene3D" id="3.40.630.30">
    <property type="match status" value="1"/>
</dbReference>
<reference evidence="2" key="1">
    <citation type="submission" date="2021-02" db="EMBL/GenBank/DDBJ databases">
        <title>Natrosporangium hydrolyticum gen. nov., sp. nov, a haloalkaliphilic actinobacterium from a soda solonchak soil.</title>
        <authorList>
            <person name="Sorokin D.Y."/>
            <person name="Khijniak T.V."/>
            <person name="Zakharycheva A.P."/>
            <person name="Boueva O.V."/>
            <person name="Ariskina E.V."/>
            <person name="Hahnke R.L."/>
            <person name="Bunk B."/>
            <person name="Sproer C."/>
            <person name="Schumann P."/>
            <person name="Evtushenko L.I."/>
            <person name="Kublanov I.V."/>
        </authorList>
    </citation>
    <scope>NUCLEOTIDE SEQUENCE</scope>
    <source>
        <strain evidence="2">DSM 106523</strain>
    </source>
</reference>
<gene>
    <name evidence="2" type="ORF">JQS43_15110</name>
</gene>
<dbReference type="InterPro" id="IPR016181">
    <property type="entry name" value="Acyl_CoA_acyltransferase"/>
</dbReference>
<name>A0A895YEM7_9ACTN</name>
<evidence type="ECO:0000313" key="2">
    <source>
        <dbReference type="EMBL" id="QSB12986.1"/>
    </source>
</evidence>
<dbReference type="AlphaFoldDB" id="A0A895YEM7"/>
<sequence length="300" mass="32199">MPALMTVPAATELQRLAVDLSNWLTDRRSFELHPGDLGWHSMVGATRTAANLRVWSRNGEMVALGLLDKPDILRMAMDPAAYDDDELARQIGSDINDPDAGVLAAGAAVVEVRGARSLRKYLSDAGWIADELWTPFHCDLSHPIGTERMEQKEIRIETSGPDQAEAWVAVHWSAFKGTPFGGEDKRRLLERWGTLAGGPFSHLARHLIAFDKNDNAVAVTTVWGAGNGRPGLIEPMGVHRDHRGRGYGVDITIAGAAALRDMGSSSAVVVAETSNAGALATYSAAGFTASEPVADLKRPA</sequence>
<feature type="domain" description="N-acetyltransferase" evidence="1">
    <location>
        <begin position="154"/>
        <end position="300"/>
    </location>
</feature>
<dbReference type="InterPro" id="IPR000182">
    <property type="entry name" value="GNAT_dom"/>
</dbReference>